<evidence type="ECO:0000256" key="5">
    <source>
        <dbReference type="SAM" id="MobiDB-lite"/>
    </source>
</evidence>
<dbReference type="InterPro" id="IPR003163">
    <property type="entry name" value="Tscrpt_reg_HTH_APSES-type"/>
</dbReference>
<dbReference type="InterPro" id="IPR051642">
    <property type="entry name" value="SWI6-like"/>
</dbReference>
<evidence type="ECO:0000256" key="3">
    <source>
        <dbReference type="PROSITE-ProRule" id="PRU00023"/>
    </source>
</evidence>
<evidence type="ECO:0000256" key="2">
    <source>
        <dbReference type="ARBA" id="ARBA00023043"/>
    </source>
</evidence>
<dbReference type="GO" id="GO:0033309">
    <property type="term" value="C:SBF transcription complex"/>
    <property type="evidence" value="ECO:0007669"/>
    <property type="project" value="TreeGrafter"/>
</dbReference>
<keyword evidence="8" id="KW-1185">Reference proteome</keyword>
<feature type="compositionally biased region" description="Basic and acidic residues" evidence="5">
    <location>
        <begin position="292"/>
        <end position="302"/>
    </location>
</feature>
<feature type="repeat" description="ANK" evidence="3">
    <location>
        <begin position="460"/>
        <end position="492"/>
    </location>
</feature>
<feature type="compositionally biased region" description="Polar residues" evidence="5">
    <location>
        <begin position="175"/>
        <end position="185"/>
    </location>
</feature>
<dbReference type="SUPFAM" id="SSF48403">
    <property type="entry name" value="Ankyrin repeat"/>
    <property type="match status" value="1"/>
</dbReference>
<dbReference type="SUPFAM" id="SSF54616">
    <property type="entry name" value="DNA-binding domain of Mlu1-box binding protein MBP1"/>
    <property type="match status" value="1"/>
</dbReference>
<dbReference type="Pfam" id="PF04383">
    <property type="entry name" value="KilA-N"/>
    <property type="match status" value="1"/>
</dbReference>
<keyword evidence="4" id="KW-0175">Coiled coil</keyword>
<feature type="compositionally biased region" description="Low complexity" evidence="5">
    <location>
        <begin position="186"/>
        <end position="216"/>
    </location>
</feature>
<dbReference type="GO" id="GO:0030907">
    <property type="term" value="C:MBF transcription complex"/>
    <property type="evidence" value="ECO:0007669"/>
    <property type="project" value="TreeGrafter"/>
</dbReference>
<evidence type="ECO:0000313" key="7">
    <source>
        <dbReference type="EMBL" id="KDQ19430.1"/>
    </source>
</evidence>
<dbReference type="PROSITE" id="PS51299">
    <property type="entry name" value="HTH_APSES"/>
    <property type="match status" value="1"/>
</dbReference>
<dbReference type="GO" id="GO:0001228">
    <property type="term" value="F:DNA-binding transcription activator activity, RNA polymerase II-specific"/>
    <property type="evidence" value="ECO:0007669"/>
    <property type="project" value="UniProtKB-ARBA"/>
</dbReference>
<dbReference type="InterPro" id="IPR018004">
    <property type="entry name" value="KilA/APSES_HTH"/>
</dbReference>
<evidence type="ECO:0000259" key="6">
    <source>
        <dbReference type="PROSITE" id="PS51299"/>
    </source>
</evidence>
<dbReference type="InterPro" id="IPR036887">
    <property type="entry name" value="HTH_APSES_sf"/>
</dbReference>
<evidence type="ECO:0000313" key="8">
    <source>
        <dbReference type="Proteomes" id="UP000027195"/>
    </source>
</evidence>
<feature type="compositionally biased region" description="Low complexity" evidence="5">
    <location>
        <begin position="235"/>
        <end position="252"/>
    </location>
</feature>
<feature type="region of interest" description="Disordered" evidence="5">
    <location>
        <begin position="117"/>
        <end position="384"/>
    </location>
</feature>
<accession>A0A067MXL0</accession>
<gene>
    <name evidence="7" type="ORF">BOTBODRAFT_170531</name>
</gene>
<dbReference type="InParanoid" id="A0A067MXL0"/>
<evidence type="ECO:0000256" key="1">
    <source>
        <dbReference type="ARBA" id="ARBA00022737"/>
    </source>
</evidence>
<feature type="coiled-coil region" evidence="4">
    <location>
        <begin position="669"/>
        <end position="703"/>
    </location>
</feature>
<proteinExistence type="predicted"/>
<evidence type="ECO:0000256" key="4">
    <source>
        <dbReference type="SAM" id="Coils"/>
    </source>
</evidence>
<dbReference type="SMART" id="SM01252">
    <property type="entry name" value="KilA-N"/>
    <property type="match status" value="1"/>
</dbReference>
<dbReference type="HOGENOM" id="CLU_009666_1_0_1"/>
<dbReference type="EMBL" id="KL198019">
    <property type="protein sequence ID" value="KDQ19430.1"/>
    <property type="molecule type" value="Genomic_DNA"/>
</dbReference>
<dbReference type="AlphaFoldDB" id="A0A067MXL0"/>
<dbReference type="Gene3D" id="3.10.260.10">
    <property type="entry name" value="Transcription regulator HTH, APSES-type DNA-binding domain"/>
    <property type="match status" value="1"/>
</dbReference>
<dbReference type="Proteomes" id="UP000027195">
    <property type="component" value="Unassembled WGS sequence"/>
</dbReference>
<name>A0A067MXL0_BOTB1</name>
<dbReference type="STRING" id="930990.A0A067MXL0"/>
<feature type="compositionally biased region" description="Polar residues" evidence="5">
    <location>
        <begin position="138"/>
        <end position="151"/>
    </location>
</feature>
<keyword evidence="1" id="KW-0677">Repeat</keyword>
<protein>
    <recommendedName>
        <fullName evidence="6">HTH APSES-type domain-containing protein</fullName>
    </recommendedName>
</protein>
<feature type="compositionally biased region" description="Low complexity" evidence="5">
    <location>
        <begin position="153"/>
        <end position="168"/>
    </location>
</feature>
<dbReference type="PROSITE" id="PS50088">
    <property type="entry name" value="ANK_REPEAT"/>
    <property type="match status" value="2"/>
</dbReference>
<dbReference type="PANTHER" id="PTHR43828:SF3">
    <property type="entry name" value="CHROMO DOMAIN-CONTAINING PROTEIN"/>
    <property type="match status" value="1"/>
</dbReference>
<dbReference type="PROSITE" id="PS50297">
    <property type="entry name" value="ANK_REP_REGION"/>
    <property type="match status" value="2"/>
</dbReference>
<dbReference type="OrthoDB" id="6718656at2759"/>
<sequence length="871" mass="93489">MAAPPPAQAPRVYNAIYSSVQVYECMVRGIAVMRRRADSYVNATQILKVAGVDKGRRTKILEKEILPGTHEIVQGGYGKYQGTWIPLEKGREVATQFGVAPLLAPLFDYSPMPASVGTMPPMLPQQSHQQYRGAGPSGMSQRTAQNPSQHGPYTHSHTYASSHSQPQHHYPPPQNTYASPYTQSAQSYGQPLQQSSSQQSYGSSASHSPAPGTPASFKPHQPNRSQGSYTPPVGSQGSKHPSSQQSQQSHHQNTASGQASTPPPSSYPGLQSSQQSHREATPSHATSSLKRPRVEDGAEAHSQRGSMDFSMTAEGPGRGSNATPGPSNGSMPSPAKRPRTGSTSNGSRAAHLDQYRPPPSPTPSMMNGLASASGPSTKSGPDLQPRFFTKPSRIHLQGTSSNTEDRLAPLKSSKHSTVLVSMIHDADPGSVIEMLTNADPAGSNGSSPSPSSIDVVLDDQGHTALHWASALSRVNLVSVLIQHGADVHRGNFAGETPLMRTVLSTHASDAQSFPALLALLQASLRTVDSSSRSVLHHIAHVAGVRGRAASARYYMESVLEYIARHQGAEFRGLIDLQDVNGDTTLNVAARIGNRSLVRMLIDVGANKTLGNKLGLKPGDFGVEGEGPSADDILSALRTGPSIPVQKSKDVISDMTAMIQDLSADFAAEVKIKQDALDATQTQLRAATRELAEQRRQIQTWQAACGELDQVHQRIRNIDRALKEEDEFDWTGRTELDDEPATAASAGAAFQHRGPQSTLAALGSTFELSFNLDVDPAIPTTDSLATLIRLRRLKAWHARIEMLMDGRLEKLRGASAEKEVQCKKIVSLCTGVPMDKVEQMLEHLVIAMESDGPVPELGRVAGFMQKVRDGVI</sequence>
<feature type="domain" description="HTH APSES-type" evidence="6">
    <location>
        <begin position="12"/>
        <end position="120"/>
    </location>
</feature>
<keyword evidence="2 3" id="KW-0040">ANK repeat</keyword>
<dbReference type="GO" id="GO:0003677">
    <property type="term" value="F:DNA binding"/>
    <property type="evidence" value="ECO:0007669"/>
    <property type="project" value="InterPro"/>
</dbReference>
<dbReference type="InterPro" id="IPR002110">
    <property type="entry name" value="Ankyrin_rpt"/>
</dbReference>
<feature type="repeat" description="ANK" evidence="3">
    <location>
        <begin position="580"/>
        <end position="612"/>
    </location>
</feature>
<dbReference type="FunCoup" id="A0A067MXL0">
    <property type="interactions" value="147"/>
</dbReference>
<dbReference type="InterPro" id="IPR036770">
    <property type="entry name" value="Ankyrin_rpt-contain_sf"/>
</dbReference>
<dbReference type="Pfam" id="PF00023">
    <property type="entry name" value="Ank"/>
    <property type="match status" value="1"/>
</dbReference>
<feature type="compositionally biased region" description="Polar residues" evidence="5">
    <location>
        <begin position="320"/>
        <end position="331"/>
    </location>
</feature>
<organism evidence="7 8">
    <name type="scientific">Botryobasidium botryosum (strain FD-172 SS1)</name>
    <dbReference type="NCBI Taxonomy" id="930990"/>
    <lineage>
        <taxon>Eukaryota</taxon>
        <taxon>Fungi</taxon>
        <taxon>Dikarya</taxon>
        <taxon>Basidiomycota</taxon>
        <taxon>Agaricomycotina</taxon>
        <taxon>Agaricomycetes</taxon>
        <taxon>Cantharellales</taxon>
        <taxon>Botryobasidiaceae</taxon>
        <taxon>Botryobasidium</taxon>
    </lineage>
</organism>
<dbReference type="Gene3D" id="1.25.40.20">
    <property type="entry name" value="Ankyrin repeat-containing domain"/>
    <property type="match status" value="1"/>
</dbReference>
<dbReference type="PANTHER" id="PTHR43828">
    <property type="entry name" value="ASPARAGINASE"/>
    <property type="match status" value="1"/>
</dbReference>
<dbReference type="SMART" id="SM00248">
    <property type="entry name" value="ANK"/>
    <property type="match status" value="2"/>
</dbReference>
<reference evidence="8" key="1">
    <citation type="journal article" date="2014" name="Proc. Natl. Acad. Sci. U.S.A.">
        <title>Extensive sampling of basidiomycete genomes demonstrates inadequacy of the white-rot/brown-rot paradigm for wood decay fungi.</title>
        <authorList>
            <person name="Riley R."/>
            <person name="Salamov A.A."/>
            <person name="Brown D.W."/>
            <person name="Nagy L.G."/>
            <person name="Floudas D."/>
            <person name="Held B.W."/>
            <person name="Levasseur A."/>
            <person name="Lombard V."/>
            <person name="Morin E."/>
            <person name="Otillar R."/>
            <person name="Lindquist E.A."/>
            <person name="Sun H."/>
            <person name="LaButti K.M."/>
            <person name="Schmutz J."/>
            <person name="Jabbour D."/>
            <person name="Luo H."/>
            <person name="Baker S.E."/>
            <person name="Pisabarro A.G."/>
            <person name="Walton J.D."/>
            <person name="Blanchette R.A."/>
            <person name="Henrissat B."/>
            <person name="Martin F."/>
            <person name="Cullen D."/>
            <person name="Hibbett D.S."/>
            <person name="Grigoriev I.V."/>
        </authorList>
    </citation>
    <scope>NUCLEOTIDE SEQUENCE [LARGE SCALE GENOMIC DNA]</scope>
    <source>
        <strain evidence="8">FD-172 SS1</strain>
    </source>
</reference>
<dbReference type="FunFam" id="3.10.260.10:FF:000001">
    <property type="entry name" value="APSES transcription factor (MbpA)"/>
    <property type="match status" value="1"/>
</dbReference>